<dbReference type="Pfam" id="PF00809">
    <property type="entry name" value="Pterin_bind"/>
    <property type="match status" value="1"/>
</dbReference>
<evidence type="ECO:0000256" key="1">
    <source>
        <dbReference type="ARBA" id="ARBA00000012"/>
    </source>
</evidence>
<dbReference type="GO" id="GO:0046872">
    <property type="term" value="F:metal ion binding"/>
    <property type="evidence" value="ECO:0007669"/>
    <property type="project" value="UniProtKB-KW"/>
</dbReference>
<evidence type="ECO:0000259" key="9">
    <source>
        <dbReference type="PROSITE" id="PS50972"/>
    </source>
</evidence>
<dbReference type="Gene3D" id="3.20.20.20">
    <property type="entry name" value="Dihydropteroate synthase-like"/>
    <property type="match status" value="1"/>
</dbReference>
<gene>
    <name evidence="10" type="ORF">MNBD_ALPHA08-908</name>
</gene>
<dbReference type="InterPro" id="IPR045031">
    <property type="entry name" value="DHP_synth-like"/>
</dbReference>
<keyword evidence="8" id="KW-0289">Folate biosynthesis</keyword>
<dbReference type="InterPro" id="IPR000489">
    <property type="entry name" value="Pterin-binding_dom"/>
</dbReference>
<dbReference type="EC" id="2.5.1.15" evidence="4"/>
<dbReference type="PROSITE" id="PS00792">
    <property type="entry name" value="DHPS_1"/>
    <property type="match status" value="1"/>
</dbReference>
<keyword evidence="7" id="KW-0460">Magnesium</keyword>
<dbReference type="CDD" id="cd00739">
    <property type="entry name" value="DHPS"/>
    <property type="match status" value="1"/>
</dbReference>
<dbReference type="PROSITE" id="PS50972">
    <property type="entry name" value="PTERIN_BINDING"/>
    <property type="match status" value="1"/>
</dbReference>
<evidence type="ECO:0000256" key="2">
    <source>
        <dbReference type="ARBA" id="ARBA00001946"/>
    </source>
</evidence>
<dbReference type="PROSITE" id="PS00793">
    <property type="entry name" value="DHPS_2"/>
    <property type="match status" value="1"/>
</dbReference>
<evidence type="ECO:0000313" key="10">
    <source>
        <dbReference type="EMBL" id="VAV91474.1"/>
    </source>
</evidence>
<keyword evidence="6" id="KW-0479">Metal-binding</keyword>
<dbReference type="InterPro" id="IPR011005">
    <property type="entry name" value="Dihydropteroate_synth-like_sf"/>
</dbReference>
<dbReference type="SUPFAM" id="SSF51717">
    <property type="entry name" value="Dihydropteroate synthetase-like"/>
    <property type="match status" value="1"/>
</dbReference>
<dbReference type="EMBL" id="UOEC01000091">
    <property type="protein sequence ID" value="VAV91474.1"/>
    <property type="molecule type" value="Genomic_DNA"/>
</dbReference>
<comment type="pathway">
    <text evidence="3">Cofactor biosynthesis; tetrahydrofolate biosynthesis; 7,8-dihydrofolate from 2-amino-4-hydroxy-6-hydroxymethyl-7,8-dihydropteridine diphosphate and 4-aminobenzoate: step 1/2.</text>
</comment>
<accession>A0A3B0RDR1</accession>
<comment type="catalytic activity">
    <reaction evidence="1">
        <text>(7,8-dihydropterin-6-yl)methyl diphosphate + 4-aminobenzoate = 7,8-dihydropteroate + diphosphate</text>
        <dbReference type="Rhea" id="RHEA:19949"/>
        <dbReference type="ChEBI" id="CHEBI:17836"/>
        <dbReference type="ChEBI" id="CHEBI:17839"/>
        <dbReference type="ChEBI" id="CHEBI:33019"/>
        <dbReference type="ChEBI" id="CHEBI:72950"/>
        <dbReference type="EC" id="2.5.1.15"/>
    </reaction>
</comment>
<dbReference type="PANTHER" id="PTHR20941:SF1">
    <property type="entry name" value="FOLIC ACID SYNTHESIS PROTEIN FOL1"/>
    <property type="match status" value="1"/>
</dbReference>
<reference evidence="10" key="1">
    <citation type="submission" date="2018-06" db="EMBL/GenBank/DDBJ databases">
        <authorList>
            <person name="Zhirakovskaya E."/>
        </authorList>
    </citation>
    <scope>NUCLEOTIDE SEQUENCE</scope>
</reference>
<dbReference type="GO" id="GO:0005829">
    <property type="term" value="C:cytosol"/>
    <property type="evidence" value="ECO:0007669"/>
    <property type="project" value="TreeGrafter"/>
</dbReference>
<evidence type="ECO:0000256" key="7">
    <source>
        <dbReference type="ARBA" id="ARBA00022842"/>
    </source>
</evidence>
<dbReference type="InterPro" id="IPR006390">
    <property type="entry name" value="DHP_synth_dom"/>
</dbReference>
<feature type="domain" description="Pterin-binding" evidence="9">
    <location>
        <begin position="93"/>
        <end position="349"/>
    </location>
</feature>
<protein>
    <recommendedName>
        <fullName evidence="4">dihydropteroate synthase</fullName>
        <ecNumber evidence="4">2.5.1.15</ecNumber>
    </recommendedName>
</protein>
<evidence type="ECO:0000256" key="3">
    <source>
        <dbReference type="ARBA" id="ARBA00004763"/>
    </source>
</evidence>
<sequence>MTASKAGVYLRPAGWLGGIAGRLAVEQGKAGLIAGAWSAFSLVEVVRRDGERVKRNWLSYPEVAASNEVALSDLLAQITATRVPIAGLPMTEPQIMGIVNVTPDSFSDGGQFLASDAAIAHGQQLHRDGASMLDIGGESTRPGAEPISDDQEIERIVPVLKGLKGLANVNAILSIDTRKPSVMKRAAAAGAGFINDVTALTFSPDSLTTAAKTGLPICLMHSQGTPQTMQNNPQYDEVVLDVYDYLSDRIAACLQAGIDKNQIIIDPGIGFGKAVRHNLALIDEVAMFHGLGVPILLGASRKSFIGAVVGDKDANKRLPGSLAAALNGLQSGVQILRVHDVGETVQAVQIWQASENSPQF</sequence>
<proteinExistence type="predicted"/>
<dbReference type="GO" id="GO:0046654">
    <property type="term" value="P:tetrahydrofolate biosynthetic process"/>
    <property type="evidence" value="ECO:0007669"/>
    <property type="project" value="TreeGrafter"/>
</dbReference>
<dbReference type="PANTHER" id="PTHR20941">
    <property type="entry name" value="FOLATE SYNTHESIS PROTEINS"/>
    <property type="match status" value="1"/>
</dbReference>
<organism evidence="10">
    <name type="scientific">hydrothermal vent metagenome</name>
    <dbReference type="NCBI Taxonomy" id="652676"/>
    <lineage>
        <taxon>unclassified sequences</taxon>
        <taxon>metagenomes</taxon>
        <taxon>ecological metagenomes</taxon>
    </lineage>
</organism>
<dbReference type="AlphaFoldDB" id="A0A3B0RDR1"/>
<dbReference type="GO" id="GO:0046656">
    <property type="term" value="P:folic acid biosynthetic process"/>
    <property type="evidence" value="ECO:0007669"/>
    <property type="project" value="UniProtKB-KW"/>
</dbReference>
<evidence type="ECO:0000256" key="4">
    <source>
        <dbReference type="ARBA" id="ARBA00012458"/>
    </source>
</evidence>
<comment type="cofactor">
    <cofactor evidence="2">
        <name>Mg(2+)</name>
        <dbReference type="ChEBI" id="CHEBI:18420"/>
    </cofactor>
</comment>
<evidence type="ECO:0000256" key="5">
    <source>
        <dbReference type="ARBA" id="ARBA00022679"/>
    </source>
</evidence>
<evidence type="ECO:0000256" key="8">
    <source>
        <dbReference type="ARBA" id="ARBA00022909"/>
    </source>
</evidence>
<dbReference type="FunFam" id="3.20.20.20:FF:000006">
    <property type="entry name" value="Dihydropteroate synthase"/>
    <property type="match status" value="1"/>
</dbReference>
<evidence type="ECO:0000256" key="6">
    <source>
        <dbReference type="ARBA" id="ARBA00022723"/>
    </source>
</evidence>
<name>A0A3B0RDR1_9ZZZZ</name>
<keyword evidence="5 10" id="KW-0808">Transferase</keyword>
<dbReference type="NCBIfam" id="TIGR01496">
    <property type="entry name" value="DHPS"/>
    <property type="match status" value="1"/>
</dbReference>
<dbReference type="GO" id="GO:0004156">
    <property type="term" value="F:dihydropteroate synthase activity"/>
    <property type="evidence" value="ECO:0007669"/>
    <property type="project" value="UniProtKB-EC"/>
</dbReference>